<proteinExistence type="inferred from homology"/>
<organism evidence="7 8">
    <name type="scientific">Microctonus hyperodae</name>
    <name type="common">Parasitoid wasp</name>
    <dbReference type="NCBI Taxonomy" id="165561"/>
    <lineage>
        <taxon>Eukaryota</taxon>
        <taxon>Metazoa</taxon>
        <taxon>Ecdysozoa</taxon>
        <taxon>Arthropoda</taxon>
        <taxon>Hexapoda</taxon>
        <taxon>Insecta</taxon>
        <taxon>Pterygota</taxon>
        <taxon>Neoptera</taxon>
        <taxon>Endopterygota</taxon>
        <taxon>Hymenoptera</taxon>
        <taxon>Apocrita</taxon>
        <taxon>Ichneumonoidea</taxon>
        <taxon>Braconidae</taxon>
        <taxon>Euphorinae</taxon>
        <taxon>Microctonus</taxon>
    </lineage>
</organism>
<accession>A0AA39G1L7</accession>
<comment type="subcellular location">
    <subcellularLocation>
        <location evidence="1">Cytoplasm</location>
        <location evidence="1">Cytoskeleton</location>
    </subcellularLocation>
</comment>
<evidence type="ECO:0000256" key="3">
    <source>
        <dbReference type="ARBA" id="ARBA00022490"/>
    </source>
</evidence>
<evidence type="ECO:0000256" key="4">
    <source>
        <dbReference type="ARBA" id="ARBA00022701"/>
    </source>
</evidence>
<evidence type="ECO:0000313" key="8">
    <source>
        <dbReference type="Proteomes" id="UP001168972"/>
    </source>
</evidence>
<keyword evidence="4" id="KW-0493">Microtubule</keyword>
<name>A0AA39G1L7_MICHY</name>
<comment type="similarity">
    <text evidence="2">Belongs to the TUBGCP family.</text>
</comment>
<dbReference type="GO" id="GO:0043015">
    <property type="term" value="F:gamma-tubulin binding"/>
    <property type="evidence" value="ECO:0007669"/>
    <property type="project" value="InterPro"/>
</dbReference>
<evidence type="ECO:0000256" key="1">
    <source>
        <dbReference type="ARBA" id="ARBA00004245"/>
    </source>
</evidence>
<evidence type="ECO:0000256" key="2">
    <source>
        <dbReference type="ARBA" id="ARBA00010337"/>
    </source>
</evidence>
<feature type="domain" description="Gamma tubulin complex component C-terminal" evidence="6">
    <location>
        <begin position="21"/>
        <end position="223"/>
    </location>
</feature>
<gene>
    <name evidence="7" type="ORF">PV327_005354</name>
</gene>
<sequence>MEYSFAVMPSTEISDSSRHDLQRHTKLINNIYLFGHDEFIPSFITNAWNILDQMPTEHTAREINIIFQNIIKNLMPNDTTAIDYFNFEIPSIHEGKNGWDVINFQYRFPVEFRFFFYDETSNVYMTIFRYLLKLYKAKASSLNFISSKLSNRQAPEEFEMLITNLHTIFTVLIGYLRSVFDSQYALLELSMQNARGYGDMQKAHFSFLHNIVSLSFLPINYNTNHTGPECYFILELLDYYDNFVLKLKWDFSNDLDSSRAVMKICCDRFNKIKNLAIATMQSVKSNGFNSKYLRILILSFEFQIWNNAPDEIANLDKFFENLQI</sequence>
<keyword evidence="8" id="KW-1185">Reference proteome</keyword>
<evidence type="ECO:0000256" key="5">
    <source>
        <dbReference type="ARBA" id="ARBA00023212"/>
    </source>
</evidence>
<evidence type="ECO:0000259" key="6">
    <source>
        <dbReference type="Pfam" id="PF04130"/>
    </source>
</evidence>
<dbReference type="Pfam" id="PF04130">
    <property type="entry name" value="GCP_C_terminal"/>
    <property type="match status" value="1"/>
</dbReference>
<comment type="caution">
    <text evidence="7">The sequence shown here is derived from an EMBL/GenBank/DDBJ whole genome shotgun (WGS) entry which is preliminary data.</text>
</comment>
<dbReference type="InterPro" id="IPR042241">
    <property type="entry name" value="GCP_C_sf"/>
</dbReference>
<dbReference type="Proteomes" id="UP001168972">
    <property type="component" value="Unassembled WGS sequence"/>
</dbReference>
<dbReference type="EMBL" id="JAQQBR010000003">
    <property type="protein sequence ID" value="KAK0179616.1"/>
    <property type="molecule type" value="Genomic_DNA"/>
</dbReference>
<reference evidence="7" key="1">
    <citation type="journal article" date="2023" name="bioRxiv">
        <title>Scaffold-level genome assemblies of two parasitoid biocontrol wasps reveal the parthenogenesis mechanism and an associated novel virus.</title>
        <authorList>
            <person name="Inwood S."/>
            <person name="Skelly J."/>
            <person name="Guhlin J."/>
            <person name="Harrop T."/>
            <person name="Goldson S."/>
            <person name="Dearden P."/>
        </authorList>
    </citation>
    <scope>NUCLEOTIDE SEQUENCE</scope>
    <source>
        <strain evidence="7">Lincoln</strain>
        <tissue evidence="7">Whole body</tissue>
    </source>
</reference>
<protein>
    <recommendedName>
        <fullName evidence="6">Gamma tubulin complex component C-terminal domain-containing protein</fullName>
    </recommendedName>
</protein>
<evidence type="ECO:0000313" key="7">
    <source>
        <dbReference type="EMBL" id="KAK0179616.1"/>
    </source>
</evidence>
<dbReference type="GO" id="GO:0005874">
    <property type="term" value="C:microtubule"/>
    <property type="evidence" value="ECO:0007669"/>
    <property type="project" value="UniProtKB-KW"/>
</dbReference>
<reference evidence="7" key="2">
    <citation type="submission" date="2023-03" db="EMBL/GenBank/DDBJ databases">
        <authorList>
            <person name="Inwood S.N."/>
            <person name="Skelly J.G."/>
            <person name="Guhlin J."/>
            <person name="Harrop T.W.R."/>
            <person name="Goldson S.G."/>
            <person name="Dearden P.K."/>
        </authorList>
    </citation>
    <scope>NUCLEOTIDE SEQUENCE</scope>
    <source>
        <strain evidence="7">Lincoln</strain>
        <tissue evidence="7">Whole body</tissue>
    </source>
</reference>
<keyword evidence="3" id="KW-0963">Cytoplasm</keyword>
<dbReference type="Gene3D" id="1.20.120.1900">
    <property type="entry name" value="Gamma-tubulin complex, C-terminal domain"/>
    <property type="match status" value="1"/>
</dbReference>
<dbReference type="AlphaFoldDB" id="A0AA39G1L7"/>
<keyword evidence="5" id="KW-0206">Cytoskeleton</keyword>
<dbReference type="InterPro" id="IPR040457">
    <property type="entry name" value="GCP_C"/>
</dbReference>